<dbReference type="Pfam" id="PF09601">
    <property type="entry name" value="DUF2459"/>
    <property type="match status" value="1"/>
</dbReference>
<accession>A0ABP9UKT7</accession>
<dbReference type="EMBL" id="BAABRI010000007">
    <property type="protein sequence ID" value="GAA5482216.1"/>
    <property type="molecule type" value="Genomic_DNA"/>
</dbReference>
<evidence type="ECO:0000313" key="1">
    <source>
        <dbReference type="EMBL" id="GAA5482216.1"/>
    </source>
</evidence>
<keyword evidence="2" id="KW-1185">Reference proteome</keyword>
<name>A0ABP9UKT7_9BACT</name>
<proteinExistence type="predicted"/>
<sequence>MWRLAVILLSSLLLPGCMIAFPSDRERVTRHRAEVSRSVEEPRTVPVVVFADSLHTGLILDLKWLRQHGYVPPKEIGDLRWAAFSWGDETAYVQKEWLTPGQVIHALALPSNSVMEVIAFDYNIPNVCHHQRLYQGFTTESAGDELAAYLNFSTVRDAAGVPDTLGPSSWGGGQMVRSPHSYYFPRICNVWTVEALNAAGFRFHRWTGLSADGVVRQATSKRNGFAQIWDPQWQMEGADLP</sequence>
<evidence type="ECO:0000313" key="2">
    <source>
        <dbReference type="Proteomes" id="UP001476282"/>
    </source>
</evidence>
<gene>
    <name evidence="1" type="ORF">Hsar01_01433</name>
</gene>
<dbReference type="Proteomes" id="UP001476282">
    <property type="component" value="Unassembled WGS sequence"/>
</dbReference>
<reference evidence="1 2" key="1">
    <citation type="submission" date="2024-02" db="EMBL/GenBank/DDBJ databases">
        <title>Haloferula sargassicola NBRC 104335.</title>
        <authorList>
            <person name="Ichikawa N."/>
            <person name="Katano-Makiyama Y."/>
            <person name="Hidaka K."/>
        </authorList>
    </citation>
    <scope>NUCLEOTIDE SEQUENCE [LARGE SCALE GENOMIC DNA]</scope>
    <source>
        <strain evidence="1 2">NBRC 104335</strain>
    </source>
</reference>
<organism evidence="1 2">
    <name type="scientific">Haloferula sargassicola</name>
    <dbReference type="NCBI Taxonomy" id="490096"/>
    <lineage>
        <taxon>Bacteria</taxon>
        <taxon>Pseudomonadati</taxon>
        <taxon>Verrucomicrobiota</taxon>
        <taxon>Verrucomicrobiia</taxon>
        <taxon>Verrucomicrobiales</taxon>
        <taxon>Verrucomicrobiaceae</taxon>
        <taxon>Haloferula</taxon>
    </lineage>
</organism>
<evidence type="ECO:0008006" key="3">
    <source>
        <dbReference type="Google" id="ProtNLM"/>
    </source>
</evidence>
<protein>
    <recommendedName>
        <fullName evidence="3">DUF2459 domain-containing protein</fullName>
    </recommendedName>
</protein>
<comment type="caution">
    <text evidence="1">The sequence shown here is derived from an EMBL/GenBank/DDBJ whole genome shotgun (WGS) entry which is preliminary data.</text>
</comment>
<dbReference type="InterPro" id="IPR011727">
    <property type="entry name" value="CHP02117"/>
</dbReference>